<accession>A0A0G1CDF3</accession>
<sequence length="106" mass="12591">MLENSKDLLYIVLSFCILWLTVFLCWLIYYMVSILRGASNMIEEMRERFRGIEDAIRGMRDKMEHATASFAFVSEGIIKLIQYFVSKKKNVEDEIGEIEDKKKRKR</sequence>
<feature type="transmembrane region" description="Helical" evidence="1">
    <location>
        <begin position="12"/>
        <end position="32"/>
    </location>
</feature>
<organism evidence="2 3">
    <name type="scientific">Candidatus Magasanikbacteria bacterium GW2011_GWA2_42_32</name>
    <dbReference type="NCBI Taxonomy" id="1619039"/>
    <lineage>
        <taxon>Bacteria</taxon>
        <taxon>Candidatus Magasanikiibacteriota</taxon>
    </lineage>
</organism>
<dbReference type="EMBL" id="LCDO01000006">
    <property type="protein sequence ID" value="KKS56721.1"/>
    <property type="molecule type" value="Genomic_DNA"/>
</dbReference>
<gene>
    <name evidence="2" type="ORF">UV20_C0006G0004</name>
</gene>
<protein>
    <submittedName>
        <fullName evidence="2">Uncharacterized protein</fullName>
    </submittedName>
</protein>
<keyword evidence="1" id="KW-1133">Transmembrane helix</keyword>
<evidence type="ECO:0000313" key="3">
    <source>
        <dbReference type="Proteomes" id="UP000034837"/>
    </source>
</evidence>
<keyword evidence="1" id="KW-0812">Transmembrane</keyword>
<name>A0A0G1CDF3_9BACT</name>
<evidence type="ECO:0000256" key="1">
    <source>
        <dbReference type="SAM" id="Phobius"/>
    </source>
</evidence>
<reference evidence="2 3" key="1">
    <citation type="journal article" date="2015" name="Nature">
        <title>rRNA introns, odd ribosomes, and small enigmatic genomes across a large radiation of phyla.</title>
        <authorList>
            <person name="Brown C.T."/>
            <person name="Hug L.A."/>
            <person name="Thomas B.C."/>
            <person name="Sharon I."/>
            <person name="Castelle C.J."/>
            <person name="Singh A."/>
            <person name="Wilkins M.J."/>
            <person name="Williams K.H."/>
            <person name="Banfield J.F."/>
        </authorList>
    </citation>
    <scope>NUCLEOTIDE SEQUENCE [LARGE SCALE GENOMIC DNA]</scope>
</reference>
<dbReference type="AlphaFoldDB" id="A0A0G1CDF3"/>
<proteinExistence type="predicted"/>
<comment type="caution">
    <text evidence="2">The sequence shown here is derived from an EMBL/GenBank/DDBJ whole genome shotgun (WGS) entry which is preliminary data.</text>
</comment>
<dbReference type="Proteomes" id="UP000034837">
    <property type="component" value="Unassembled WGS sequence"/>
</dbReference>
<keyword evidence="1" id="KW-0472">Membrane</keyword>
<evidence type="ECO:0000313" key="2">
    <source>
        <dbReference type="EMBL" id="KKS56721.1"/>
    </source>
</evidence>